<accession>A0A443S6V8</accession>
<evidence type="ECO:0000313" key="3">
    <source>
        <dbReference type="Proteomes" id="UP000288716"/>
    </source>
</evidence>
<dbReference type="Proteomes" id="UP000288716">
    <property type="component" value="Unassembled WGS sequence"/>
</dbReference>
<organism evidence="2 3">
    <name type="scientific">Leptotrombidium deliense</name>
    <dbReference type="NCBI Taxonomy" id="299467"/>
    <lineage>
        <taxon>Eukaryota</taxon>
        <taxon>Metazoa</taxon>
        <taxon>Ecdysozoa</taxon>
        <taxon>Arthropoda</taxon>
        <taxon>Chelicerata</taxon>
        <taxon>Arachnida</taxon>
        <taxon>Acari</taxon>
        <taxon>Acariformes</taxon>
        <taxon>Trombidiformes</taxon>
        <taxon>Prostigmata</taxon>
        <taxon>Anystina</taxon>
        <taxon>Parasitengona</taxon>
        <taxon>Trombiculoidea</taxon>
        <taxon>Trombiculidae</taxon>
        <taxon>Leptotrombidium</taxon>
    </lineage>
</organism>
<evidence type="ECO:0000313" key="2">
    <source>
        <dbReference type="EMBL" id="RWS23155.1"/>
    </source>
</evidence>
<dbReference type="SUPFAM" id="SSF49329">
    <property type="entry name" value="Cu,Zn superoxide dismutase-like"/>
    <property type="match status" value="1"/>
</dbReference>
<dbReference type="Gene3D" id="2.60.40.200">
    <property type="entry name" value="Superoxide dismutase, copper/zinc binding domain"/>
    <property type="match status" value="1"/>
</dbReference>
<protein>
    <submittedName>
        <fullName evidence="2">Superoxide dismutase-like [Cu-Zn]</fullName>
    </submittedName>
</protein>
<keyword evidence="3" id="KW-1185">Reference proteome</keyword>
<feature type="domain" description="Superoxide dismutase copper/zinc binding" evidence="1">
    <location>
        <begin position="37"/>
        <end position="136"/>
    </location>
</feature>
<evidence type="ECO:0000259" key="1">
    <source>
        <dbReference type="Pfam" id="PF00080"/>
    </source>
</evidence>
<dbReference type="EMBL" id="NCKV01007005">
    <property type="protein sequence ID" value="RWS23155.1"/>
    <property type="molecule type" value="Genomic_DNA"/>
</dbReference>
<comment type="caution">
    <text evidence="2">The sequence shown here is derived from an EMBL/GenBank/DDBJ whole genome shotgun (WGS) entry which is preliminary data.</text>
</comment>
<dbReference type="VEuPathDB" id="VectorBase:LDEU008885"/>
<gene>
    <name evidence="2" type="ORF">B4U80_13959</name>
</gene>
<dbReference type="InterPro" id="IPR001424">
    <property type="entry name" value="SOD_Cu_Zn_dom"/>
</dbReference>
<dbReference type="Pfam" id="PF00080">
    <property type="entry name" value="Sod_Cu"/>
    <property type="match status" value="1"/>
</dbReference>
<dbReference type="AlphaFoldDB" id="A0A443S6V8"/>
<reference evidence="2 3" key="1">
    <citation type="journal article" date="2018" name="Gigascience">
        <title>Genomes of trombidid mites reveal novel predicted allergens and laterally-transferred genes associated with secondary metabolism.</title>
        <authorList>
            <person name="Dong X."/>
            <person name="Chaisiri K."/>
            <person name="Xia D."/>
            <person name="Armstrong S.D."/>
            <person name="Fang Y."/>
            <person name="Donnelly M.J."/>
            <person name="Kadowaki T."/>
            <person name="McGarry J.W."/>
            <person name="Darby A.C."/>
            <person name="Makepeace B.L."/>
        </authorList>
    </citation>
    <scope>NUCLEOTIDE SEQUENCE [LARGE SCALE GENOMIC DNA]</scope>
    <source>
        <strain evidence="2">UoL-UT</strain>
    </source>
</reference>
<dbReference type="GO" id="GO:0006801">
    <property type="term" value="P:superoxide metabolic process"/>
    <property type="evidence" value="ECO:0007669"/>
    <property type="project" value="InterPro"/>
</dbReference>
<proteinExistence type="predicted"/>
<dbReference type="InterPro" id="IPR036423">
    <property type="entry name" value="SOD-like_Cu/Zn_dom_sf"/>
</dbReference>
<dbReference type="GO" id="GO:0046872">
    <property type="term" value="F:metal ion binding"/>
    <property type="evidence" value="ECO:0007669"/>
    <property type="project" value="InterPro"/>
</dbReference>
<sequence length="161" mass="18223">MNTSCVSGYICKLVSHNDGCEQKKCFANLIFDNKTIQGKLTIKDMDGFYRLQGHFSGLEYGEYPLHIHLPKYCANTIKIYNPLNETLRCPGSPYMIGDLHRLVVGRNGRAVFQLDKLGQIFHPFNINGKTIVVHDKLKVEPAVYRDDATDMIIGYPGKKTI</sequence>
<name>A0A443S6V8_9ACAR</name>